<dbReference type="Pfam" id="PF00623">
    <property type="entry name" value="RNA_pol_Rpb1_2"/>
    <property type="match status" value="1"/>
</dbReference>
<feature type="compositionally biased region" description="Basic and acidic residues" evidence="7">
    <location>
        <begin position="1989"/>
        <end position="1999"/>
    </location>
</feature>
<dbReference type="GO" id="GO:0003677">
    <property type="term" value="F:DNA binding"/>
    <property type="evidence" value="ECO:0007669"/>
    <property type="project" value="InterPro"/>
</dbReference>
<comment type="function">
    <text evidence="6">DNA-dependent RNA polymerase catalyzes the transcription of DNA into RNA using the four ribonucleoside triphosphates as substrates.</text>
</comment>
<evidence type="ECO:0000256" key="5">
    <source>
        <dbReference type="ARBA" id="ARBA00023163"/>
    </source>
</evidence>
<gene>
    <name evidence="9" type="ORF">OLC1_LOCUS20035</name>
</gene>
<feature type="region of interest" description="Disordered" evidence="7">
    <location>
        <begin position="2269"/>
        <end position="2294"/>
    </location>
</feature>
<dbReference type="PANTHER" id="PTHR19376:SF51">
    <property type="entry name" value="DNA-DIRECTED RNA POLYMERASE V SUBUNIT 1"/>
    <property type="match status" value="1"/>
</dbReference>
<feature type="compositionally biased region" description="Polar residues" evidence="7">
    <location>
        <begin position="1712"/>
        <end position="1726"/>
    </location>
</feature>
<feature type="region of interest" description="Disordered" evidence="7">
    <location>
        <begin position="1961"/>
        <end position="2136"/>
    </location>
</feature>
<feature type="compositionally biased region" description="Low complexity" evidence="7">
    <location>
        <begin position="1888"/>
        <end position="1898"/>
    </location>
</feature>
<evidence type="ECO:0000259" key="8">
    <source>
        <dbReference type="SMART" id="SM00663"/>
    </source>
</evidence>
<dbReference type="Pfam" id="PF11523">
    <property type="entry name" value="DUF3223"/>
    <property type="match status" value="1"/>
</dbReference>
<keyword evidence="3 6" id="KW-0548">Nucleotidyltransferase</keyword>
<dbReference type="Gene3D" id="2.40.40.20">
    <property type="match status" value="1"/>
</dbReference>
<dbReference type="SUPFAM" id="SSF64484">
    <property type="entry name" value="beta and beta-prime subunits of DNA dependent RNA-polymerase"/>
    <property type="match status" value="1"/>
</dbReference>
<evidence type="ECO:0000313" key="9">
    <source>
        <dbReference type="EMBL" id="CAI9112935.1"/>
    </source>
</evidence>
<evidence type="ECO:0000256" key="2">
    <source>
        <dbReference type="ARBA" id="ARBA00022679"/>
    </source>
</evidence>
<dbReference type="Gene3D" id="3.10.450.40">
    <property type="match status" value="1"/>
</dbReference>
<dbReference type="Proteomes" id="UP001161247">
    <property type="component" value="Chromosome 7"/>
</dbReference>
<evidence type="ECO:0000256" key="1">
    <source>
        <dbReference type="ARBA" id="ARBA00022478"/>
    </source>
</evidence>
<feature type="compositionally biased region" description="Low complexity" evidence="7">
    <location>
        <begin position="1972"/>
        <end position="1988"/>
    </location>
</feature>
<feature type="region of interest" description="Disordered" evidence="7">
    <location>
        <begin position="1536"/>
        <end position="1747"/>
    </location>
</feature>
<name>A0AAV1DYG7_OLDCO</name>
<feature type="domain" description="RNA polymerase N-terminal" evidence="8">
    <location>
        <begin position="440"/>
        <end position="737"/>
    </location>
</feature>
<keyword evidence="1 6" id="KW-0240">DNA-directed RNA polymerase</keyword>
<dbReference type="Gene3D" id="6.20.50.80">
    <property type="match status" value="1"/>
</dbReference>
<feature type="compositionally biased region" description="Polar residues" evidence="7">
    <location>
        <begin position="2020"/>
        <end position="2031"/>
    </location>
</feature>
<evidence type="ECO:0000256" key="4">
    <source>
        <dbReference type="ARBA" id="ARBA00022833"/>
    </source>
</evidence>
<feature type="compositionally biased region" description="Basic and acidic residues" evidence="7">
    <location>
        <begin position="2036"/>
        <end position="2046"/>
    </location>
</feature>
<feature type="compositionally biased region" description="Low complexity" evidence="7">
    <location>
        <begin position="2113"/>
        <end position="2122"/>
    </location>
</feature>
<dbReference type="InterPro" id="IPR006592">
    <property type="entry name" value="RNA_pol_N"/>
</dbReference>
<feature type="compositionally biased region" description="Basic and acidic residues" evidence="7">
    <location>
        <begin position="1676"/>
        <end position="1703"/>
    </location>
</feature>
<evidence type="ECO:0000313" key="10">
    <source>
        <dbReference type="Proteomes" id="UP001161247"/>
    </source>
</evidence>
<feature type="compositionally biased region" description="Basic and acidic residues" evidence="7">
    <location>
        <begin position="1735"/>
        <end position="1747"/>
    </location>
</feature>
<dbReference type="InterPro" id="IPR044893">
    <property type="entry name" value="RNA_pol_Rpb1_clamp_domain"/>
</dbReference>
<reference evidence="9" key="1">
    <citation type="submission" date="2023-03" db="EMBL/GenBank/DDBJ databases">
        <authorList>
            <person name="Julca I."/>
        </authorList>
    </citation>
    <scope>NUCLEOTIDE SEQUENCE</scope>
</reference>
<feature type="compositionally biased region" description="Polar residues" evidence="7">
    <location>
        <begin position="2275"/>
        <end position="2288"/>
    </location>
</feature>
<dbReference type="GO" id="GO:0006351">
    <property type="term" value="P:DNA-templated transcription"/>
    <property type="evidence" value="ECO:0007669"/>
    <property type="project" value="InterPro"/>
</dbReference>
<feature type="compositionally biased region" description="Polar residues" evidence="7">
    <location>
        <begin position="1925"/>
        <end position="1935"/>
    </location>
</feature>
<keyword evidence="5 6" id="KW-0804">Transcription</keyword>
<dbReference type="Pfam" id="PF04997">
    <property type="entry name" value="RNA_pol_Rpb1_1"/>
    <property type="match status" value="1"/>
</dbReference>
<protein>
    <recommendedName>
        <fullName evidence="6">DNA-directed RNA polymerase subunit</fullName>
        <ecNumber evidence="6">2.7.7.6</ecNumber>
    </recommendedName>
</protein>
<dbReference type="PANTHER" id="PTHR19376">
    <property type="entry name" value="DNA-DIRECTED RNA POLYMERASE"/>
    <property type="match status" value="1"/>
</dbReference>
<dbReference type="Pfam" id="PF04998">
    <property type="entry name" value="RNA_pol_Rpb1_5"/>
    <property type="match status" value="1"/>
</dbReference>
<dbReference type="InterPro" id="IPR000722">
    <property type="entry name" value="RNA_pol_asu"/>
</dbReference>
<dbReference type="CDD" id="cd00303">
    <property type="entry name" value="retropepsin_like"/>
    <property type="match status" value="1"/>
</dbReference>
<feature type="region of interest" description="Disordered" evidence="7">
    <location>
        <begin position="1794"/>
        <end position="1936"/>
    </location>
</feature>
<keyword evidence="4" id="KW-0862">Zinc</keyword>
<evidence type="ECO:0000256" key="7">
    <source>
        <dbReference type="SAM" id="MobiDB-lite"/>
    </source>
</evidence>
<organism evidence="9 10">
    <name type="scientific">Oldenlandia corymbosa var. corymbosa</name>
    <dbReference type="NCBI Taxonomy" id="529605"/>
    <lineage>
        <taxon>Eukaryota</taxon>
        <taxon>Viridiplantae</taxon>
        <taxon>Streptophyta</taxon>
        <taxon>Embryophyta</taxon>
        <taxon>Tracheophyta</taxon>
        <taxon>Spermatophyta</taxon>
        <taxon>Magnoliopsida</taxon>
        <taxon>eudicotyledons</taxon>
        <taxon>Gunneridae</taxon>
        <taxon>Pentapetalae</taxon>
        <taxon>asterids</taxon>
        <taxon>lamiids</taxon>
        <taxon>Gentianales</taxon>
        <taxon>Rubiaceae</taxon>
        <taxon>Rubioideae</taxon>
        <taxon>Spermacoceae</taxon>
        <taxon>Hedyotis-Oldenlandia complex</taxon>
        <taxon>Oldenlandia</taxon>
    </lineage>
</organism>
<dbReference type="EC" id="2.7.7.6" evidence="6"/>
<feature type="compositionally biased region" description="Polar residues" evidence="7">
    <location>
        <begin position="1665"/>
        <end position="1674"/>
    </location>
</feature>
<keyword evidence="10" id="KW-1185">Reference proteome</keyword>
<dbReference type="InterPro" id="IPR007081">
    <property type="entry name" value="RNA_pol_Rpb1_5"/>
</dbReference>
<dbReference type="InterPro" id="IPR007080">
    <property type="entry name" value="RNA_pol_Rpb1_1"/>
</dbReference>
<dbReference type="InterPro" id="IPR045867">
    <property type="entry name" value="DNA-dir_RpoC_beta_prime"/>
</dbReference>
<accession>A0AAV1DYG7</accession>
<sequence>MVGGSRPEMNSNRRTRTEAFKKVAPQEIQYMRNNNFCWKFGDQWGPGHLCKMKQVNMIVAEEGDDVGDFYLIGEEIEDAGVIEEITKAQLHAITQLEDCCALRDEKRKLIVILGYIGDILIKILIDTGAAKSFLDMVDGHKVRNDQVCLGTQWTIQQHHFKFDLKLLELGGWDLILDILHLHVGEVIKLSSTLHVGLLILTLQYTLLFFRVAELNCNGLKNYFSSLIPKVFLKIMEESPPVSASDGKITGITFSLATREEICKASISDCGISHASQLSNPFLGLPLEVGKCESCGTSEPGQCEGHFGYIELPMAIYHPDHVGELKQMLSLLCLKCLKFKNRKLQVKNVGVIERMFSCCEEVSQVVVEEVKTQEGACYLLLKVPSRKKVQDNFWSFLEKYGFRYSNKNHRPLLPSEVMRILKKIPQETRKKLATKGFFPQEGYVLQYLPVPPNCLSIPDISDGTTITSRDHSIFLLKRVLKQIEVIKNSRSGMPNFESHLIEVNELQAAISEYFQFRGTGKASRDVDARFGVTKEPTSSKAWLEKMKTLFIRKSSGFSSRSVITGDPYIGVNQIGLPLEIAQKITFEERVSKHNIRYLQRLVDEKLCLTYRDGMSTYSLREGSKGHTFLRPGQVVHRRIMDGDMVFINRPPTTHKHSLQALSVYIHDDHTVKINPLICGPLSADFDGDCIHLFYPQSLAARAEVLELFSVEKQLLSSHTGNFNLQMAADSLLSLKLMFERYFFGGVTAQQLMMFVSELLPEPAVMKSCSTGNMWTVLQILQAALPPSFDCSGERYTTHRNALVKFDYIRDLLQSSFTEIVTSILFSKGPKEVVNFFNSLTPLLMENVHSEGFSVCLEDFCIPEEYYDNAQVNLRSITQLLRGMRSSQSESLHLEINNRLRAVRMPMSNLVQSSSAIGLLMDSKSEGALNKVIQQIGFLGMQLSDKGQFYTKTLISDLEQLFQRKYPSRGKYPFEEYGFVRSCLFHGLDPYQEMIHSVSSREVIVRSSRGLTEPGTLFKNLMAILRDVVICYDGTVRNVCSNSIIQFEYGTNGFMFSNEFGAGEPVGVLAATAMSNPAYKAVLDSSPSSNSSWEMMKDILLCGVNFKNDVSDRRAILYLKDCACGRKFCKENAAYVVKDHLKKVSLQDAAMELLIEYGGPLSYDSSEIDNGLVAHVHLNQEFIRRHNISMKTILSKCEDTISSLQKGKRTASKFKRVTVQVSEYCSFQQSSNGSPVPCLTILQGASGSDLVDQTSHDLAEVICPPLLETVLKGDPRVSAANIIWVNSDTPTWIRSPTKSQKGELALDVILEKHAVKKTGDAWRVVMDSCIPVMHLIDSNRSIPYAIKQVQELLGISCAFEQAVQRLSTSVTMVTRGVLKDHLVLLGNSMTYGGNLIGFNIGGIKALSRSLNVQVPFMEATLSAPRRCFERAAEKQHVDSLSSVVASCAWGKQVAVGTGSAFDLILDTRKVELSEACGTDVYDFLQLVGGGFAAEETNTGCLGAEIENLDMEDEAMDGDLSPVRDSDKPTFEDILELDGNSDEHDWKGDPPQTTQSSGGWEQANKGQSGGWEQAKKSESGGWEQAKKSESGGWEQAKKAQGDGGTTRASDSAWSAWGDRAGVKETGFSNAESGGWEHAKKGHSNGVSTRASDLAGSSWGVVQGDKETVFSNTSNSGWEQAKKDEGGGWEQPKKDEGGGWEQAKKGEGGGWEQLKKGQSNGVTTTESNVPWSAWGAGAGDKETGFPSTVKDDTLSFDQWNVEKTEKSWKKSGSFVGGKMADSDTDSLHAVKSCGNWEAASNKAQGIGISSRASDSTKSCWGPAATEALHQTSAKYDDEWGSKKPPSTGKQLESSSAWGKKFDTQENSSSIDKSTGGWDQKNGPGKAGEDDTAASSSGWSTWGGRQLKEDNFSTKRQQSFPSHDRCSIEEPQSASNQIGTSVGELTFNSEINSTLGCWERETDKGLNVETQRSATDSWSSWGQGASKQSSSSAWEKKIHNKRDSPTTAKGGGSWKQAADEVHDVATQTIAADSACSSWGDGKSKTEDEFSKCARGASTGSPEWGAKESPKEGGSSWGKRVSASDTWSKKNEHQSRWSKGDAKKDDHQSKWSKGDANRSRQSWGSSSRGEWKNKSNPPNKVMDNFKAGGMFTLTRQRLDQFTVEEQEVLSDAEQIIQNIRRIMHQTGYNDGDLLSPEDQSYVCDYVLSHHPDKASKIGAGIQHIMVDKHTNFQDTRCFFVVSTDNQKQDFSYRKSLENYIKGKYPDKAEAFLGKYFKRTQPRTGSTQESPTETGTLGEGQ</sequence>
<feature type="compositionally biased region" description="Basic and acidic residues" evidence="7">
    <location>
        <begin position="2081"/>
        <end position="2112"/>
    </location>
</feature>
<evidence type="ECO:0000256" key="6">
    <source>
        <dbReference type="RuleBase" id="RU004279"/>
    </source>
</evidence>
<dbReference type="Gene3D" id="3.30.1490.180">
    <property type="entry name" value="RNA polymerase ii"/>
    <property type="match status" value="1"/>
</dbReference>
<feature type="compositionally biased region" description="Polar residues" evidence="7">
    <location>
        <begin position="1843"/>
        <end position="1852"/>
    </location>
</feature>
<comment type="similarity">
    <text evidence="6">Belongs to the RNA polymerase beta' chain family.</text>
</comment>
<proteinExistence type="inferred from homology"/>
<dbReference type="SMART" id="SM00663">
    <property type="entry name" value="RPOLA_N"/>
    <property type="match status" value="1"/>
</dbReference>
<dbReference type="GO" id="GO:0000428">
    <property type="term" value="C:DNA-directed RNA polymerase complex"/>
    <property type="evidence" value="ECO:0007669"/>
    <property type="project" value="UniProtKB-KW"/>
</dbReference>
<dbReference type="GO" id="GO:0003899">
    <property type="term" value="F:DNA-directed RNA polymerase activity"/>
    <property type="evidence" value="ECO:0007669"/>
    <property type="project" value="UniProtKB-EC"/>
</dbReference>
<dbReference type="EMBL" id="OX459124">
    <property type="protein sequence ID" value="CAI9112935.1"/>
    <property type="molecule type" value="Genomic_DNA"/>
</dbReference>
<keyword evidence="2 6" id="KW-0808">Transferase</keyword>
<dbReference type="Gene3D" id="4.10.860.120">
    <property type="entry name" value="RNA polymerase II, clamp domain"/>
    <property type="match status" value="1"/>
</dbReference>
<evidence type="ECO:0000256" key="3">
    <source>
        <dbReference type="ARBA" id="ARBA00022695"/>
    </source>
</evidence>
<feature type="compositionally biased region" description="Basic and acidic residues" evidence="7">
    <location>
        <begin position="1570"/>
        <end position="1597"/>
    </location>
</feature>
<comment type="catalytic activity">
    <reaction evidence="6">
        <text>RNA(n) + a ribonucleoside 5'-triphosphate = RNA(n+1) + diphosphate</text>
        <dbReference type="Rhea" id="RHEA:21248"/>
        <dbReference type="Rhea" id="RHEA-COMP:14527"/>
        <dbReference type="Rhea" id="RHEA-COMP:17342"/>
        <dbReference type="ChEBI" id="CHEBI:33019"/>
        <dbReference type="ChEBI" id="CHEBI:61557"/>
        <dbReference type="ChEBI" id="CHEBI:140395"/>
        <dbReference type="EC" id="2.7.7.6"/>
    </reaction>
</comment>